<dbReference type="Gene3D" id="3.40.30.10">
    <property type="entry name" value="Glutaredoxin"/>
    <property type="match status" value="1"/>
</dbReference>
<sequence length="127" mass="14277">MKINSTTIIVYAVIVLAIIAGVWFYTSSKKQPGQYDQFAQCLKEKGLIFYGAFWCPHCQNQKAMFGNSVKYLPYVECSTPNGQSQLDVCKKENVTGYPTWVYPDGSRESGEIEMSRLAEKSGCQLPK</sequence>
<keyword evidence="1" id="KW-0472">Membrane</keyword>
<evidence type="ECO:0000259" key="2">
    <source>
        <dbReference type="Pfam" id="PF00085"/>
    </source>
</evidence>
<dbReference type="Pfam" id="PF00085">
    <property type="entry name" value="Thioredoxin"/>
    <property type="match status" value="1"/>
</dbReference>
<dbReference type="SUPFAM" id="SSF52833">
    <property type="entry name" value="Thioredoxin-like"/>
    <property type="match status" value="1"/>
</dbReference>
<name>A0A1G2K8X1_9BACT</name>
<dbReference type="InterPro" id="IPR013766">
    <property type="entry name" value="Thioredoxin_domain"/>
</dbReference>
<evidence type="ECO:0000256" key="1">
    <source>
        <dbReference type="SAM" id="Phobius"/>
    </source>
</evidence>
<feature type="domain" description="Thioredoxin" evidence="2">
    <location>
        <begin position="35"/>
        <end position="111"/>
    </location>
</feature>
<dbReference type="PANTHER" id="PTHR34573">
    <property type="entry name" value="VKC DOMAIN-CONTAINING PROTEIN"/>
    <property type="match status" value="1"/>
</dbReference>
<organism evidence="3 4">
    <name type="scientific">Candidatus Sungbacteria bacterium RIFCSPHIGHO2_01_FULL_47_32</name>
    <dbReference type="NCBI Taxonomy" id="1802264"/>
    <lineage>
        <taxon>Bacteria</taxon>
        <taxon>Candidatus Sungiibacteriota</taxon>
    </lineage>
</organism>
<comment type="caution">
    <text evidence="3">The sequence shown here is derived from an EMBL/GenBank/DDBJ whole genome shotgun (WGS) entry which is preliminary data.</text>
</comment>
<reference evidence="3 4" key="1">
    <citation type="journal article" date="2016" name="Nat. Commun.">
        <title>Thousands of microbial genomes shed light on interconnected biogeochemical processes in an aquifer system.</title>
        <authorList>
            <person name="Anantharaman K."/>
            <person name="Brown C.T."/>
            <person name="Hug L.A."/>
            <person name="Sharon I."/>
            <person name="Castelle C.J."/>
            <person name="Probst A.J."/>
            <person name="Thomas B.C."/>
            <person name="Singh A."/>
            <person name="Wilkins M.J."/>
            <person name="Karaoz U."/>
            <person name="Brodie E.L."/>
            <person name="Williams K.H."/>
            <person name="Hubbard S.S."/>
            <person name="Banfield J.F."/>
        </authorList>
    </citation>
    <scope>NUCLEOTIDE SEQUENCE [LARGE SCALE GENOMIC DNA]</scope>
</reference>
<protein>
    <recommendedName>
        <fullName evidence="2">Thioredoxin domain-containing protein</fullName>
    </recommendedName>
</protein>
<accession>A0A1G2K8X1</accession>
<dbReference type="PANTHER" id="PTHR34573:SF1">
    <property type="entry name" value="VITAMIN K EPOXIDE REDUCTASE DOMAIN-CONTAINING PROTEIN"/>
    <property type="match status" value="1"/>
</dbReference>
<dbReference type="Proteomes" id="UP000177152">
    <property type="component" value="Unassembled WGS sequence"/>
</dbReference>
<evidence type="ECO:0000313" key="3">
    <source>
        <dbReference type="EMBL" id="OGZ94858.1"/>
    </source>
</evidence>
<feature type="transmembrane region" description="Helical" evidence="1">
    <location>
        <begin position="6"/>
        <end position="25"/>
    </location>
</feature>
<dbReference type="AlphaFoldDB" id="A0A1G2K8X1"/>
<evidence type="ECO:0000313" key="4">
    <source>
        <dbReference type="Proteomes" id="UP000177152"/>
    </source>
</evidence>
<gene>
    <name evidence="3" type="ORF">A2633_00050</name>
</gene>
<dbReference type="EMBL" id="MHQC01000024">
    <property type="protein sequence ID" value="OGZ94858.1"/>
    <property type="molecule type" value="Genomic_DNA"/>
</dbReference>
<proteinExistence type="predicted"/>
<dbReference type="InterPro" id="IPR036249">
    <property type="entry name" value="Thioredoxin-like_sf"/>
</dbReference>
<keyword evidence="1" id="KW-1133">Transmembrane helix</keyword>
<keyword evidence="1" id="KW-0812">Transmembrane</keyword>